<protein>
    <recommendedName>
        <fullName evidence="6">Transglycosylase SLT domain-containing protein</fullName>
    </recommendedName>
</protein>
<evidence type="ECO:0000256" key="5">
    <source>
        <dbReference type="SAM" id="SignalP"/>
    </source>
</evidence>
<evidence type="ECO:0000256" key="4">
    <source>
        <dbReference type="SAM" id="MobiDB-lite"/>
    </source>
</evidence>
<dbReference type="GO" id="GO:0004553">
    <property type="term" value="F:hydrolase activity, hydrolyzing O-glycosyl compounds"/>
    <property type="evidence" value="ECO:0007669"/>
    <property type="project" value="InterPro"/>
</dbReference>
<comment type="similarity">
    <text evidence="1">Belongs to the transglycosylase Slt family.</text>
</comment>
<feature type="domain" description="Transglycosylase SLT" evidence="6">
    <location>
        <begin position="417"/>
        <end position="525"/>
    </location>
</feature>
<dbReference type="PANTHER" id="PTHR37423">
    <property type="entry name" value="SOLUBLE LYTIC MUREIN TRANSGLYCOSYLASE-RELATED"/>
    <property type="match status" value="1"/>
</dbReference>
<dbReference type="Gene3D" id="1.10.530.10">
    <property type="match status" value="1"/>
</dbReference>
<feature type="signal peptide" evidence="5">
    <location>
        <begin position="1"/>
        <end position="31"/>
    </location>
</feature>
<proteinExistence type="inferred from homology"/>
<evidence type="ECO:0000313" key="7">
    <source>
        <dbReference type="EMBL" id="RFB05994.1"/>
    </source>
</evidence>
<dbReference type="Pfam" id="PF01464">
    <property type="entry name" value="SLT"/>
    <property type="match status" value="1"/>
</dbReference>
<dbReference type="InParanoid" id="A0A371RKN4"/>
<keyword evidence="8" id="KW-1185">Reference proteome</keyword>
<sequence length="581" mass="65268">MSLGESFGARPMRRVLSVFALLLASISVAKASPWEPLSDADETRYRKIFTAQEKGDWQSADALIAKLENKVLLGYVLEQRYMHPTAYRSSYPELRRWLAAYADHPNAAPVYRLARKRQSGAAPRRPSGRPWRSPPPLPLHPQLEEDYATSNFPSDVRRIESRLRYLTREGRATQALNYLMAPQQFNKLTAAQTDRARGWVAAAYYYEGELSKAQEIAEAATKRSSEVAVLSHWIEGLIAWRRDDYETAYTHFSKQADVPYQEDTMRAGAAFWAARAALATGRTADVTEYLGLASSYPFTMYGQLALGQLGLDPDIEWRIYPPTDEDLERISEKTPRLTRALALAQVGQKTAAEHELQWAQGELSAEEDASLLAFARAADLPSAELLIALQGQGDREDFAHLRSGLFPVPDYEPTGGFTIDRAILFGLIRQESKFMTEATSSVGARGLMQLMPRTASYVSNNTGLATGHSSSKLYEPEYNMQLGQSYVEQLLTRYNNGEGDLFEMALSYNWGPGSYNRWQSRTGIEDPLLMIESVPNQQARHFVETVITNMWVYRDRFGEPAPSRDALSAGERPIYQAVSTR</sequence>
<feature type="compositionally biased region" description="Low complexity" evidence="4">
    <location>
        <begin position="120"/>
        <end position="131"/>
    </location>
</feature>
<dbReference type="SUPFAM" id="SSF48435">
    <property type="entry name" value="Bacterial muramidases"/>
    <property type="match status" value="1"/>
</dbReference>
<evidence type="ECO:0000259" key="6">
    <source>
        <dbReference type="Pfam" id="PF01464"/>
    </source>
</evidence>
<comment type="similarity">
    <text evidence="2">Belongs to the virb1 family.</text>
</comment>
<accession>A0A371RKN4</accession>
<dbReference type="InterPro" id="IPR023346">
    <property type="entry name" value="Lysozyme-like_dom_sf"/>
</dbReference>
<dbReference type="Proteomes" id="UP000264589">
    <property type="component" value="Unassembled WGS sequence"/>
</dbReference>
<gene>
    <name evidence="7" type="ORF">DX908_12420</name>
</gene>
<comment type="caution">
    <text evidence="7">The sequence shown here is derived from an EMBL/GenBank/DDBJ whole genome shotgun (WGS) entry which is preliminary data.</text>
</comment>
<dbReference type="InterPro" id="IPR008939">
    <property type="entry name" value="Lytic_TGlycosylase_superhlx_U"/>
</dbReference>
<dbReference type="PANTHER" id="PTHR37423:SF2">
    <property type="entry name" value="MEMBRANE-BOUND LYTIC MUREIN TRANSGLYCOSYLASE C"/>
    <property type="match status" value="1"/>
</dbReference>
<feature type="chain" id="PRO_5017067560" description="Transglycosylase SLT domain-containing protein" evidence="5">
    <location>
        <begin position="32"/>
        <end position="581"/>
    </location>
</feature>
<evidence type="ECO:0000256" key="2">
    <source>
        <dbReference type="ARBA" id="ARBA00009387"/>
    </source>
</evidence>
<dbReference type="GO" id="GO:0042597">
    <property type="term" value="C:periplasmic space"/>
    <property type="evidence" value="ECO:0007669"/>
    <property type="project" value="InterPro"/>
</dbReference>
<organism evidence="7 8">
    <name type="scientific">Parvularcula marina</name>
    <dbReference type="NCBI Taxonomy" id="2292771"/>
    <lineage>
        <taxon>Bacteria</taxon>
        <taxon>Pseudomonadati</taxon>
        <taxon>Pseudomonadota</taxon>
        <taxon>Alphaproteobacteria</taxon>
        <taxon>Parvularculales</taxon>
        <taxon>Parvularculaceae</taxon>
        <taxon>Parvularcula</taxon>
    </lineage>
</organism>
<dbReference type="AlphaFoldDB" id="A0A371RKN4"/>
<dbReference type="EMBL" id="QUQO01000001">
    <property type="protein sequence ID" value="RFB05994.1"/>
    <property type="molecule type" value="Genomic_DNA"/>
</dbReference>
<keyword evidence="3 5" id="KW-0732">Signal</keyword>
<dbReference type="SUPFAM" id="SSF53955">
    <property type="entry name" value="Lysozyme-like"/>
    <property type="match status" value="1"/>
</dbReference>
<dbReference type="InterPro" id="IPR008258">
    <property type="entry name" value="Transglycosylase_SLT_dom_1"/>
</dbReference>
<dbReference type="CDD" id="cd13401">
    <property type="entry name" value="Slt70-like"/>
    <property type="match status" value="1"/>
</dbReference>
<name>A0A371RKN4_9PROT</name>
<reference evidence="7 8" key="1">
    <citation type="submission" date="2018-08" db="EMBL/GenBank/DDBJ databases">
        <title>Parvularcula sp. SM1705, isolated from surface water of the South Sea China.</title>
        <authorList>
            <person name="Sun L."/>
        </authorList>
    </citation>
    <scope>NUCLEOTIDE SEQUENCE [LARGE SCALE GENOMIC DNA]</scope>
    <source>
        <strain evidence="7 8">SM1705</strain>
    </source>
</reference>
<feature type="region of interest" description="Disordered" evidence="4">
    <location>
        <begin position="115"/>
        <end position="143"/>
    </location>
</feature>
<evidence type="ECO:0000313" key="8">
    <source>
        <dbReference type="Proteomes" id="UP000264589"/>
    </source>
</evidence>
<evidence type="ECO:0000256" key="3">
    <source>
        <dbReference type="ARBA" id="ARBA00022729"/>
    </source>
</evidence>
<dbReference type="Gene3D" id="1.25.20.10">
    <property type="entry name" value="Bacterial muramidases"/>
    <property type="match status" value="1"/>
</dbReference>
<evidence type="ECO:0000256" key="1">
    <source>
        <dbReference type="ARBA" id="ARBA00007734"/>
    </source>
</evidence>